<dbReference type="GO" id="GO:0005737">
    <property type="term" value="C:cytoplasm"/>
    <property type="evidence" value="ECO:0007669"/>
    <property type="project" value="UniProtKB-SubCell"/>
</dbReference>
<accession>A0A1C3H7F6</accession>
<keyword evidence="4 6" id="KW-0949">S-adenosyl-L-methionine</keyword>
<comment type="catalytic activity">
    <reaction evidence="6">
        <text>cytidine(34) in tRNA + S-adenosyl-L-methionine = 2'-O-methylcytidine(34) in tRNA + S-adenosyl-L-homocysteine + H(+)</text>
        <dbReference type="Rhea" id="RHEA:43084"/>
        <dbReference type="Rhea" id="RHEA-COMP:10331"/>
        <dbReference type="Rhea" id="RHEA-COMP:10332"/>
        <dbReference type="ChEBI" id="CHEBI:15378"/>
        <dbReference type="ChEBI" id="CHEBI:57856"/>
        <dbReference type="ChEBI" id="CHEBI:59789"/>
        <dbReference type="ChEBI" id="CHEBI:74495"/>
        <dbReference type="ChEBI" id="CHEBI:82748"/>
        <dbReference type="EC" id="2.1.1.207"/>
    </reaction>
</comment>
<comment type="subcellular location">
    <subcellularLocation>
        <location evidence="6">Cytoplasm</location>
    </subcellularLocation>
</comment>
<dbReference type="EC" id="2.1.1.207" evidence="6"/>
<dbReference type="AlphaFoldDB" id="A0A1C3H7F6"/>
<gene>
    <name evidence="6" type="primary">trmL</name>
    <name evidence="9" type="ORF">CHUV0807_2533</name>
</gene>
<dbReference type="GO" id="GO:0042802">
    <property type="term" value="F:identical protein binding"/>
    <property type="evidence" value="ECO:0007669"/>
    <property type="project" value="UniProtKB-ARBA"/>
</dbReference>
<evidence type="ECO:0000259" key="8">
    <source>
        <dbReference type="Pfam" id="PF00588"/>
    </source>
</evidence>
<feature type="domain" description="tRNA/rRNA methyltransferase SpoU type" evidence="8">
    <location>
        <begin position="3"/>
        <end position="142"/>
    </location>
</feature>
<dbReference type="InterPro" id="IPR029028">
    <property type="entry name" value="Alpha/beta_knot_MTases"/>
</dbReference>
<comment type="subunit">
    <text evidence="6">Homodimer.</text>
</comment>
<dbReference type="SUPFAM" id="SSF75217">
    <property type="entry name" value="alpha/beta knot"/>
    <property type="match status" value="1"/>
</dbReference>
<evidence type="ECO:0000313" key="9">
    <source>
        <dbReference type="EMBL" id="SAM72981.1"/>
    </source>
</evidence>
<feature type="binding site" evidence="6 7">
    <location>
        <position position="122"/>
    </location>
    <ligand>
        <name>S-adenosyl-L-methionine</name>
        <dbReference type="ChEBI" id="CHEBI:59789"/>
    </ligand>
</feature>
<dbReference type="HAMAP" id="MF_01885">
    <property type="entry name" value="tRNA_methyltr_TrmL"/>
    <property type="match status" value="1"/>
</dbReference>
<dbReference type="GO" id="GO:0002130">
    <property type="term" value="P:wobble position ribose methylation"/>
    <property type="evidence" value="ECO:0007669"/>
    <property type="project" value="TreeGrafter"/>
</dbReference>
<organism evidence="9 10">
    <name type="scientific">Cardiobacterium hominis</name>
    <dbReference type="NCBI Taxonomy" id="2718"/>
    <lineage>
        <taxon>Bacteria</taxon>
        <taxon>Pseudomonadati</taxon>
        <taxon>Pseudomonadota</taxon>
        <taxon>Gammaproteobacteria</taxon>
        <taxon>Cardiobacteriales</taxon>
        <taxon>Cardiobacteriaceae</taxon>
        <taxon>Cardiobacterium</taxon>
    </lineage>
</organism>
<dbReference type="Pfam" id="PF00588">
    <property type="entry name" value="SpoU_methylase"/>
    <property type="match status" value="1"/>
</dbReference>
<dbReference type="RefSeq" id="WP_079542377.1">
    <property type="nucleotide sequence ID" value="NZ_CP171111.1"/>
</dbReference>
<sequence>MQHIALYQPQIAPNTGNIIRLCANTGAVLHLIHPLGFAWDDRRLRRAGLDYAEFADIRHHDDWAAFTADIAGRNIWALTTKGERSLYDATIGADDVLLFGSETAGLPPFVHAALENPQKIRLPMQPTSRSLNLSNAVAVVLYEAIRQNLRAETAINL</sequence>
<proteinExistence type="inferred from homology"/>
<dbReference type="Proteomes" id="UP000190837">
    <property type="component" value="Unassembled WGS sequence"/>
</dbReference>
<dbReference type="FunFam" id="3.40.1280.10:FF:000002">
    <property type="entry name" value="Peptidylprolyl isomerase"/>
    <property type="match status" value="1"/>
</dbReference>
<dbReference type="PANTHER" id="PTHR42971">
    <property type="entry name" value="TRNA (CYTIDINE(34)-2'-O)-METHYLTRANSFERASE"/>
    <property type="match status" value="1"/>
</dbReference>
<feature type="binding site" evidence="6 7">
    <location>
        <position position="100"/>
    </location>
    <ligand>
        <name>S-adenosyl-L-methionine</name>
        <dbReference type="ChEBI" id="CHEBI:59789"/>
    </ligand>
</feature>
<protein>
    <recommendedName>
        <fullName evidence="6">tRNA (cytidine(34)-2'-O)-methyltransferase</fullName>
        <ecNumber evidence="6">2.1.1.207</ecNumber>
    </recommendedName>
    <alternativeName>
        <fullName evidence="6">tRNA (cytidine/uridine-2'-O-)-methyltransferase TrmL</fullName>
    </alternativeName>
</protein>
<dbReference type="InterPro" id="IPR016914">
    <property type="entry name" value="TrmL"/>
</dbReference>
<keyword evidence="3 6" id="KW-0808">Transferase</keyword>
<dbReference type="PANTHER" id="PTHR42971:SF1">
    <property type="entry name" value="TRNA (CYTIDINE(34)-2'-O)-METHYLTRANSFERASE"/>
    <property type="match status" value="1"/>
</dbReference>
<keyword evidence="1 6" id="KW-0963">Cytoplasm</keyword>
<evidence type="ECO:0000256" key="7">
    <source>
        <dbReference type="PIRSR" id="PIRSR029256-1"/>
    </source>
</evidence>
<name>A0A1C3H7F6_9GAMM</name>
<evidence type="ECO:0000256" key="1">
    <source>
        <dbReference type="ARBA" id="ARBA00022490"/>
    </source>
</evidence>
<evidence type="ECO:0000256" key="2">
    <source>
        <dbReference type="ARBA" id="ARBA00022603"/>
    </source>
</evidence>
<dbReference type="Gene3D" id="3.40.1280.10">
    <property type="match status" value="1"/>
</dbReference>
<dbReference type="EMBL" id="FKLO01000087">
    <property type="protein sequence ID" value="SAM72981.1"/>
    <property type="molecule type" value="Genomic_DNA"/>
</dbReference>
<dbReference type="GO" id="GO:0141098">
    <property type="term" value="F:tRNA (cytidine(34)-2'-O)-methyltransferase activity"/>
    <property type="evidence" value="ECO:0007669"/>
    <property type="project" value="RHEA"/>
</dbReference>
<evidence type="ECO:0000256" key="6">
    <source>
        <dbReference type="HAMAP-Rule" id="MF_01885"/>
    </source>
</evidence>
<dbReference type="GO" id="GO:0141102">
    <property type="term" value="F:tRNA (5-carboxymethylaminomethyluridine(34)-2'-O)-methyltransferase activity"/>
    <property type="evidence" value="ECO:0007669"/>
    <property type="project" value="RHEA"/>
</dbReference>
<dbReference type="CDD" id="cd18094">
    <property type="entry name" value="SpoU-like_TrmL"/>
    <property type="match status" value="1"/>
</dbReference>
<dbReference type="InterPro" id="IPR001537">
    <property type="entry name" value="SpoU_MeTrfase"/>
</dbReference>
<keyword evidence="2 6" id="KW-0489">Methyltransferase</keyword>
<evidence type="ECO:0000313" key="10">
    <source>
        <dbReference type="Proteomes" id="UP000190837"/>
    </source>
</evidence>
<reference evidence="10" key="1">
    <citation type="submission" date="2016-04" db="EMBL/GenBank/DDBJ databases">
        <authorList>
            <person name="Tagini F."/>
        </authorList>
    </citation>
    <scope>NUCLEOTIDE SEQUENCE [LARGE SCALE GENOMIC DNA]</scope>
    <source>
        <strain evidence="10">CHUV0807</strain>
    </source>
</reference>
<comment type="function">
    <text evidence="6">Methylates the ribose at the nucleotide 34 wobble position in the two leucyl isoacceptors tRNA(Leu)(CmAA) and tRNA(Leu)(cmnm5UmAA). Catalyzes the methyl transfer from S-adenosyl-L-methionine to the 2'-OH of the wobble nucleotide.</text>
</comment>
<comment type="catalytic activity">
    <reaction evidence="6">
        <text>5-carboxymethylaminomethyluridine(34) in tRNA(Leu) + S-adenosyl-L-methionine = 5-carboxymethylaminomethyl-2'-O-methyluridine(34) in tRNA(Leu) + S-adenosyl-L-homocysteine + H(+)</text>
        <dbReference type="Rhea" id="RHEA:43088"/>
        <dbReference type="Rhea" id="RHEA-COMP:10333"/>
        <dbReference type="Rhea" id="RHEA-COMP:10334"/>
        <dbReference type="ChEBI" id="CHEBI:15378"/>
        <dbReference type="ChEBI" id="CHEBI:57856"/>
        <dbReference type="ChEBI" id="CHEBI:59789"/>
        <dbReference type="ChEBI" id="CHEBI:74508"/>
        <dbReference type="ChEBI" id="CHEBI:74511"/>
        <dbReference type="EC" id="2.1.1.207"/>
    </reaction>
</comment>
<dbReference type="GO" id="GO:0003723">
    <property type="term" value="F:RNA binding"/>
    <property type="evidence" value="ECO:0007669"/>
    <property type="project" value="InterPro"/>
</dbReference>
<feature type="binding site" evidence="6 7">
    <location>
        <position position="130"/>
    </location>
    <ligand>
        <name>S-adenosyl-L-methionine</name>
        <dbReference type="ChEBI" id="CHEBI:59789"/>
    </ligand>
</feature>
<dbReference type="InterPro" id="IPR029026">
    <property type="entry name" value="tRNA_m1G_MTases_N"/>
</dbReference>
<dbReference type="PIRSF" id="PIRSF029256">
    <property type="entry name" value="SpoU_TrmH_prd"/>
    <property type="match status" value="1"/>
</dbReference>
<evidence type="ECO:0000256" key="3">
    <source>
        <dbReference type="ARBA" id="ARBA00022679"/>
    </source>
</evidence>
<keyword evidence="5 6" id="KW-0819">tRNA processing</keyword>
<feature type="binding site" evidence="6 7">
    <location>
        <position position="78"/>
    </location>
    <ligand>
        <name>S-adenosyl-L-methionine</name>
        <dbReference type="ChEBI" id="CHEBI:59789"/>
    </ligand>
</feature>
<evidence type="ECO:0000256" key="5">
    <source>
        <dbReference type="ARBA" id="ARBA00022694"/>
    </source>
</evidence>
<evidence type="ECO:0000256" key="4">
    <source>
        <dbReference type="ARBA" id="ARBA00022691"/>
    </source>
</evidence>
<comment type="similarity">
    <text evidence="6">Belongs to the class IV-like SAM-binding methyltransferase superfamily. RNA methyltransferase TrmH family. TrmL subfamily.</text>
</comment>